<feature type="compositionally biased region" description="Polar residues" evidence="2">
    <location>
        <begin position="388"/>
        <end position="412"/>
    </location>
</feature>
<dbReference type="Pfam" id="PF07501">
    <property type="entry name" value="G5"/>
    <property type="match status" value="1"/>
</dbReference>
<dbReference type="EMBL" id="VTES01000001">
    <property type="protein sequence ID" value="TYS66143.1"/>
    <property type="molecule type" value="Genomic_DNA"/>
</dbReference>
<evidence type="ECO:0000256" key="2">
    <source>
        <dbReference type="SAM" id="MobiDB-lite"/>
    </source>
</evidence>
<comment type="caution">
    <text evidence="4">The sequence shown here is derived from an EMBL/GenBank/DDBJ whole genome shotgun (WGS) entry which is preliminary data.</text>
</comment>
<feature type="domain" description="G5" evidence="3">
    <location>
        <begin position="304"/>
        <end position="381"/>
    </location>
</feature>
<keyword evidence="1" id="KW-0732">Signal</keyword>
<evidence type="ECO:0000256" key="1">
    <source>
        <dbReference type="ARBA" id="ARBA00022729"/>
    </source>
</evidence>
<dbReference type="AlphaFoldDB" id="A0A5D4SS57"/>
<organism evidence="4 5">
    <name type="scientific">Bacillus infantis</name>
    <dbReference type="NCBI Taxonomy" id="324767"/>
    <lineage>
        <taxon>Bacteria</taxon>
        <taxon>Bacillati</taxon>
        <taxon>Bacillota</taxon>
        <taxon>Bacilli</taxon>
        <taxon>Bacillales</taxon>
        <taxon>Bacillaceae</taxon>
        <taxon>Bacillus</taxon>
    </lineage>
</organism>
<evidence type="ECO:0000259" key="3">
    <source>
        <dbReference type="SMART" id="SM01208"/>
    </source>
</evidence>
<gene>
    <name evidence="4" type="ORF">FZD47_01250</name>
</gene>
<dbReference type="RefSeq" id="WP_148948977.1">
    <property type="nucleotide sequence ID" value="NZ_VTES01000001.1"/>
</dbReference>
<feature type="region of interest" description="Disordered" evidence="2">
    <location>
        <begin position="388"/>
        <end position="459"/>
    </location>
</feature>
<dbReference type="Proteomes" id="UP000323732">
    <property type="component" value="Unassembled WGS sequence"/>
</dbReference>
<dbReference type="InterPro" id="IPR011098">
    <property type="entry name" value="G5_dom"/>
</dbReference>
<evidence type="ECO:0000313" key="5">
    <source>
        <dbReference type="Proteomes" id="UP000323732"/>
    </source>
</evidence>
<sequence length="459" mass="50335">MKSQQIVKLSIVLILCTAYIFSFSKFGAMAFNNAVNPNEAFEKGTIIADTDISELDPSGAMEKVAGKTAEWVGGTKLVLKYKEKETTLPSDLFTFDLEQSIGSAVSGGENLLIANIEEADIKNTLAGISPDLASESFEFSRFKSDLLLYPSALQSGEHAIKLENYLPLQEDAATLSEAVLKDEQTAKDLADWAKRFPKIEILPQSTFSLLKFLEESNVTYNEQSLGAVASTIYKAVMPTNFTFAERHIGRNLPDYAEPGFEAKVSKDKNMDLIIANPNDQAYTLEFSYNDSLFYTALKGQSLVYSYNIQLKDKEAFKPKTVVQFDAKLRFGEQRTAVEGVDGMLIKVYRDTVDRDGSIIKTEAISEDFYPPVHTVIIHSLTVKESANLNNGGSVQENSGQTSDSLPEEQNGTAGDPEESSDNAGSMEEPSGSKSGEESSQSDQEKEDDGLWGKPNEAAK</sequence>
<reference evidence="4 5" key="1">
    <citation type="submission" date="2019-08" db="EMBL/GenBank/DDBJ databases">
        <title>Bacillus genomes from the desert of Cuatro Cienegas, Coahuila.</title>
        <authorList>
            <person name="Olmedo-Alvarez G."/>
        </authorList>
    </citation>
    <scope>NUCLEOTIDE SEQUENCE [LARGE SCALE GENOMIC DNA]</scope>
    <source>
        <strain evidence="4 5">CH37_1T</strain>
    </source>
</reference>
<feature type="compositionally biased region" description="Low complexity" evidence="2">
    <location>
        <begin position="427"/>
        <end position="441"/>
    </location>
</feature>
<name>A0A5D4SS57_9BACI</name>
<dbReference type="Gene3D" id="2.20.230.10">
    <property type="entry name" value="Resuscitation-promoting factor rpfb"/>
    <property type="match status" value="1"/>
</dbReference>
<evidence type="ECO:0000313" key="4">
    <source>
        <dbReference type="EMBL" id="TYS66143.1"/>
    </source>
</evidence>
<proteinExistence type="predicted"/>
<dbReference type="SMART" id="SM01208">
    <property type="entry name" value="G5"/>
    <property type="match status" value="1"/>
</dbReference>
<accession>A0A5D4SS57</accession>
<protein>
    <recommendedName>
        <fullName evidence="3">G5 domain-containing protein</fullName>
    </recommendedName>
</protein>